<comment type="caution">
    <text evidence="1">The sequence shown here is derived from an EMBL/GenBank/DDBJ whole genome shotgun (WGS) entry which is preliminary data.</text>
</comment>
<organism evidence="1 2">
    <name type="scientific">Pyropia yezoensis</name>
    <name type="common">Susabi-nori</name>
    <name type="synonym">Porphyra yezoensis</name>
    <dbReference type="NCBI Taxonomy" id="2788"/>
    <lineage>
        <taxon>Eukaryota</taxon>
        <taxon>Rhodophyta</taxon>
        <taxon>Bangiophyceae</taxon>
        <taxon>Bangiales</taxon>
        <taxon>Bangiaceae</taxon>
        <taxon>Pyropia</taxon>
    </lineage>
</organism>
<sequence>MARTTSTTDDTAAAVEPAAAASPGTAGATADAAPVPAVGDTLHVRWDVQAEDPAGGTTRYWWPAVVTAIEAAGPPPVVHLTYGAAAGFPASSSTATLVSASTLADAAGGGVHVAWRPAPAGAEVVELAPDEADLTMPDVEASQAALDAATGGGTSVHAAGLTAFGTLPAEQQRRLAAGYRALADGVKARLREVLAERGEGGVVTEADVRSIMQSVQAELAQQR</sequence>
<name>A0ACC3CBG0_PYRYE</name>
<dbReference type="EMBL" id="CM020620">
    <property type="protein sequence ID" value="KAK1867415.1"/>
    <property type="molecule type" value="Genomic_DNA"/>
</dbReference>
<evidence type="ECO:0000313" key="1">
    <source>
        <dbReference type="EMBL" id="KAK1867415.1"/>
    </source>
</evidence>
<reference evidence="1" key="1">
    <citation type="submission" date="2019-11" db="EMBL/GenBank/DDBJ databases">
        <title>Nori genome reveals adaptations in red seaweeds to the harsh intertidal environment.</title>
        <authorList>
            <person name="Wang D."/>
            <person name="Mao Y."/>
        </authorList>
    </citation>
    <scope>NUCLEOTIDE SEQUENCE</scope>
    <source>
        <tissue evidence="1">Gametophyte</tissue>
    </source>
</reference>
<accession>A0ACC3CBG0</accession>
<proteinExistence type="predicted"/>
<keyword evidence="2" id="KW-1185">Reference proteome</keyword>
<protein>
    <submittedName>
        <fullName evidence="1">Uncharacterized protein</fullName>
    </submittedName>
</protein>
<gene>
    <name evidence="1" type="ORF">I4F81_009922</name>
</gene>
<dbReference type="Proteomes" id="UP000798662">
    <property type="component" value="Chromosome 3"/>
</dbReference>
<evidence type="ECO:0000313" key="2">
    <source>
        <dbReference type="Proteomes" id="UP000798662"/>
    </source>
</evidence>